<dbReference type="InterPro" id="IPR053842">
    <property type="entry name" value="NikA-like"/>
</dbReference>
<gene>
    <name evidence="1" type="ORF">CYJ96_12585</name>
</gene>
<evidence type="ECO:0000313" key="2">
    <source>
        <dbReference type="Proteomes" id="UP000234914"/>
    </source>
</evidence>
<comment type="caution">
    <text evidence="1">The sequence shown here is derived from an EMBL/GenBank/DDBJ whole genome shotgun (WGS) entry which is preliminary data.</text>
</comment>
<dbReference type="Pfam" id="PF21983">
    <property type="entry name" value="NikA-like"/>
    <property type="match status" value="1"/>
</dbReference>
<accession>A0A2I1REW2</accession>
<name>A0A2I1REW2_FAUOS</name>
<evidence type="ECO:0000313" key="1">
    <source>
        <dbReference type="EMBL" id="PKZ67671.1"/>
    </source>
</evidence>
<proteinExistence type="predicted"/>
<reference evidence="1 2" key="1">
    <citation type="submission" date="2017-12" db="EMBL/GenBank/DDBJ databases">
        <title>Phylogenetic diversity of female urinary microbiome.</title>
        <authorList>
            <person name="Thomas-White K."/>
            <person name="Wolfe A.J."/>
        </authorList>
    </citation>
    <scope>NUCLEOTIDE SEQUENCE [LARGE SCALE GENOMIC DNA]</scope>
    <source>
        <strain evidence="1 2">UMB0416</strain>
    </source>
</reference>
<organism evidence="1 2">
    <name type="scientific">Faucicola osloensis</name>
    <name type="common">Moraxella osloensis</name>
    <dbReference type="NCBI Taxonomy" id="34062"/>
    <lineage>
        <taxon>Bacteria</taxon>
        <taxon>Pseudomonadati</taxon>
        <taxon>Pseudomonadota</taxon>
        <taxon>Gammaproteobacteria</taxon>
        <taxon>Moraxellales</taxon>
        <taxon>Moraxellaceae</taxon>
        <taxon>Faucicola</taxon>
    </lineage>
</organism>
<dbReference type="RefSeq" id="WP_101965288.1">
    <property type="nucleotide sequence ID" value="NZ_PKJS01000034.1"/>
</dbReference>
<dbReference type="Proteomes" id="UP000234914">
    <property type="component" value="Unassembled WGS sequence"/>
</dbReference>
<sequence>MTQKQHRTKEIKIRLTEQEHETLQSKKTGSELASWIRNTCLEIDSPKIKSVKTADPKLLQQLAKIGSNLNQIAKATNTEQAKGDIINLLRLTAELATIREQLNEILKRHDS</sequence>
<protein>
    <submittedName>
        <fullName evidence="1">Plasmid mobilization relaxosome protein MobC</fullName>
    </submittedName>
</protein>
<dbReference type="AlphaFoldDB" id="A0A2I1REW2"/>
<dbReference type="EMBL" id="PKJS01000034">
    <property type="protein sequence ID" value="PKZ67671.1"/>
    <property type="molecule type" value="Genomic_DNA"/>
</dbReference>